<keyword evidence="6 10" id="KW-0067">ATP-binding</keyword>
<dbReference type="KEGG" id="skn:SKUN_001642"/>
<dbReference type="GO" id="GO:0016887">
    <property type="term" value="F:ATP hydrolysis activity"/>
    <property type="evidence" value="ECO:0007669"/>
    <property type="project" value="InterPro"/>
</dbReference>
<dbReference type="OrthoDB" id="9771863at2"/>
<accession>A0A0K2JIS5</accession>
<keyword evidence="11" id="KW-1185">Reference proteome</keyword>
<dbReference type="EMBL" id="CP010899">
    <property type="protein sequence ID" value="ALA98499.1"/>
    <property type="molecule type" value="Genomic_DNA"/>
</dbReference>
<evidence type="ECO:0000256" key="8">
    <source>
        <dbReference type="ARBA" id="ARBA00023136"/>
    </source>
</evidence>
<dbReference type="FunFam" id="3.40.50.300:FF:000127">
    <property type="entry name" value="Ribose import ATP-binding protein RbsA"/>
    <property type="match status" value="1"/>
</dbReference>
<dbReference type="PATRIC" id="fig|273035.7.peg.2023"/>
<dbReference type="CDD" id="cd03215">
    <property type="entry name" value="ABC_Carb_Monos_II"/>
    <property type="match status" value="1"/>
</dbReference>
<evidence type="ECO:0000259" key="9">
    <source>
        <dbReference type="PROSITE" id="PS50893"/>
    </source>
</evidence>
<dbReference type="PANTHER" id="PTHR43790">
    <property type="entry name" value="CARBOHYDRATE TRANSPORT ATP-BINDING PROTEIN MG119-RELATED"/>
    <property type="match status" value="1"/>
</dbReference>
<dbReference type="InterPro" id="IPR050107">
    <property type="entry name" value="ABC_carbohydrate_import_ATPase"/>
</dbReference>
<feature type="domain" description="ABC transporter" evidence="9">
    <location>
        <begin position="262"/>
        <end position="509"/>
    </location>
</feature>
<dbReference type="SMART" id="SM00382">
    <property type="entry name" value="AAA"/>
    <property type="match status" value="1"/>
</dbReference>
<keyword evidence="2" id="KW-0813">Transport</keyword>
<dbReference type="Gene3D" id="3.40.50.300">
    <property type="entry name" value="P-loop containing nucleotide triphosphate hydrolases"/>
    <property type="match status" value="2"/>
</dbReference>
<name>A0A0K2JIS5_SPIKU</name>
<dbReference type="Pfam" id="PF00005">
    <property type="entry name" value="ABC_tran"/>
    <property type="match status" value="2"/>
</dbReference>
<evidence type="ECO:0000256" key="4">
    <source>
        <dbReference type="ARBA" id="ARBA00022737"/>
    </source>
</evidence>
<protein>
    <submittedName>
        <fullName evidence="10">ABC-type transport system ATP-binding protein</fullName>
    </submittedName>
</protein>
<dbReference type="Proteomes" id="UP000062963">
    <property type="component" value="Chromosome"/>
</dbReference>
<dbReference type="InterPro" id="IPR003593">
    <property type="entry name" value="AAA+_ATPase"/>
</dbReference>
<dbReference type="InterPro" id="IPR003439">
    <property type="entry name" value="ABC_transporter-like_ATP-bd"/>
</dbReference>
<dbReference type="RefSeq" id="WP_053391503.1">
    <property type="nucleotide sequence ID" value="NZ_CP010899.1"/>
</dbReference>
<keyword evidence="8" id="KW-0472">Membrane</keyword>
<dbReference type="CDD" id="cd03216">
    <property type="entry name" value="ABC_Carb_Monos_I"/>
    <property type="match status" value="1"/>
</dbReference>
<evidence type="ECO:0000256" key="2">
    <source>
        <dbReference type="ARBA" id="ARBA00022448"/>
    </source>
</evidence>
<evidence type="ECO:0000313" key="11">
    <source>
        <dbReference type="Proteomes" id="UP000062963"/>
    </source>
</evidence>
<dbReference type="InterPro" id="IPR017871">
    <property type="entry name" value="ABC_transporter-like_CS"/>
</dbReference>
<comment type="subcellular location">
    <subcellularLocation>
        <location evidence="1">Cell membrane</location>
        <topology evidence="1">Peripheral membrane protein</topology>
    </subcellularLocation>
</comment>
<dbReference type="SUPFAM" id="SSF52540">
    <property type="entry name" value="P-loop containing nucleoside triphosphate hydrolases"/>
    <property type="match status" value="2"/>
</dbReference>
<gene>
    <name evidence="10" type="ORF">SKUN_001642</name>
</gene>
<keyword evidence="4" id="KW-0677">Repeat</keyword>
<sequence length="521" mass="58203">MKKNNEYAIEMNNIIKVFGDLIANDDITLKVKKGEIHALIGENGAGKSTLMSILFGLYEPTKGEILINGKQEYINNPIKANQLGIGMVHQHFKLVDIFTVLDNITLGYEQLKGKVFLDRSKEARDIAQIAIKYNLQVDFRSKIANISVGMQQRVEILKILYRGADILVFDEPTAVLTQQEIEGLLNIMLDLKKDGKTIIFISHKLNEVKKIADRATVIRRGKVVENFNVQDKNEKEIAEAMVGRNLVEIKNSGQAPLEEVLLRIENLSVKKRGLTRLMALDDFNLTVHAGEIVAIAGVEGNGQTELVNVLTGLEKGSYGEIIFNDINVTKKSIYERYKNGMSHIPEDRQKYGLILEFNVIDNVVLQNINQKPFSNYGLLDKGAIQLYAQQIVNKYDVRGGNSGFAVTRSLSGGNQQKLVIGRELSRPHNILVVVQPTRGLDVGAIEYVHNKILEEKAHGKAVLLVSYELEEIMSLADRIVVLHNGRITGEVTGNKIKREEIGLMMAGKYHKKGIKINANTN</sequence>
<dbReference type="GO" id="GO:0005886">
    <property type="term" value="C:plasma membrane"/>
    <property type="evidence" value="ECO:0007669"/>
    <property type="project" value="UniProtKB-SubCell"/>
</dbReference>
<evidence type="ECO:0000256" key="7">
    <source>
        <dbReference type="ARBA" id="ARBA00022967"/>
    </source>
</evidence>
<dbReference type="PROSITE" id="PS00211">
    <property type="entry name" value="ABC_TRANSPORTER_1"/>
    <property type="match status" value="2"/>
</dbReference>
<organism evidence="10 11">
    <name type="scientific">Spiroplasma kunkelii CR2-3x</name>
    <dbReference type="NCBI Taxonomy" id="273035"/>
    <lineage>
        <taxon>Bacteria</taxon>
        <taxon>Bacillati</taxon>
        <taxon>Mycoplasmatota</taxon>
        <taxon>Mollicutes</taxon>
        <taxon>Entomoplasmatales</taxon>
        <taxon>Spiroplasmataceae</taxon>
        <taxon>Spiroplasma</taxon>
    </lineage>
</organism>
<evidence type="ECO:0000256" key="1">
    <source>
        <dbReference type="ARBA" id="ARBA00004202"/>
    </source>
</evidence>
<keyword evidence="7" id="KW-1278">Translocase</keyword>
<dbReference type="PANTHER" id="PTHR43790:SF4">
    <property type="entry name" value="GUANOSINE IMPORT ATP-BINDING PROTEIN NUPO"/>
    <property type="match status" value="1"/>
</dbReference>
<feature type="domain" description="ABC transporter" evidence="9">
    <location>
        <begin position="9"/>
        <end position="245"/>
    </location>
</feature>
<keyword evidence="3" id="KW-1003">Cell membrane</keyword>
<proteinExistence type="predicted"/>
<dbReference type="PROSITE" id="PS50893">
    <property type="entry name" value="ABC_TRANSPORTER_2"/>
    <property type="match status" value="2"/>
</dbReference>
<keyword evidence="5" id="KW-0547">Nucleotide-binding</keyword>
<dbReference type="AlphaFoldDB" id="A0A0K2JIS5"/>
<evidence type="ECO:0000256" key="3">
    <source>
        <dbReference type="ARBA" id="ARBA00022475"/>
    </source>
</evidence>
<evidence type="ECO:0000256" key="5">
    <source>
        <dbReference type="ARBA" id="ARBA00022741"/>
    </source>
</evidence>
<evidence type="ECO:0000313" key="10">
    <source>
        <dbReference type="EMBL" id="ALA98499.1"/>
    </source>
</evidence>
<dbReference type="GO" id="GO:0005524">
    <property type="term" value="F:ATP binding"/>
    <property type="evidence" value="ECO:0007669"/>
    <property type="project" value="UniProtKB-KW"/>
</dbReference>
<dbReference type="InterPro" id="IPR027417">
    <property type="entry name" value="P-loop_NTPase"/>
</dbReference>
<dbReference type="STRING" id="273035.SKUN_001642"/>
<reference evidence="10 11" key="1">
    <citation type="journal article" date="2015" name="Genome Announc.">
        <title>Complete Genome Sequence of Spiroplasma kunkelii Strain CR2-3x, Causal Agent of Corn Stunt Disease in Zea mays L.</title>
        <authorList>
            <person name="Davis R.E."/>
            <person name="Shao J."/>
            <person name="Dally E.L."/>
            <person name="Zhao Y."/>
            <person name="Gasparich G.E."/>
            <person name="Gaynor B.J."/>
            <person name="Athey J.C."/>
            <person name="Harrison N.A."/>
            <person name="Donofrio N."/>
        </authorList>
    </citation>
    <scope>NUCLEOTIDE SEQUENCE [LARGE SCALE GENOMIC DNA]</scope>
    <source>
        <strain evidence="10 11">CR2-3x</strain>
    </source>
</reference>
<evidence type="ECO:0000256" key="6">
    <source>
        <dbReference type="ARBA" id="ARBA00022840"/>
    </source>
</evidence>